<dbReference type="EC" id="2.4.1.-" evidence="5"/>
<dbReference type="FunFam" id="3.40.50.2000:FF:000095">
    <property type="entry name" value="Glycosyltransferase"/>
    <property type="match status" value="1"/>
</dbReference>
<proteinExistence type="inferred from homology"/>
<dbReference type="SUPFAM" id="SSF53756">
    <property type="entry name" value="UDP-Glycosyltransferase/glycogen phosphorylase"/>
    <property type="match status" value="1"/>
</dbReference>
<accession>A0A5C7IRG3</accession>
<sequence length="487" mass="53184">MADTIVLYPSPGRGHLVSMVEFGQLILKHHPPSSSFSIAIIIPTAPFESASSSTGAEDYIASVSASSSMISFHHLPAINPLPPTFSSSSSPAEIPALTYELAELNNPNLHKTLMKLSESSKLKAFVIDFFCNASFKVSLTFNIPTYYYFTSGASGLAAFLYFKTIHENTTKSLKDFDNKLLDFPGIPSIPAKDMPVAMLDRESKVYRCFVDTATQMIKSAGLILNTFELLEERAVKAILDGQCTPGELAPPIYCVGPVSDGNDGRGGGGEFEHECLSWLDSQPSRSVVFLSFGSMGVFYTKQLKEIANGLESSRVRFLWVVRTPPPDDETRQTLPITDLSIEQFLPEGFLDRTKDRGLVVKSWAPQIAVLSHDSVGGFVTHCGWNSVLEGLCAGVPMLAWPLYAEQKMNRAFLVDEMNVALPVVESDNGLVTAAELEKRVTELMDLEKGRAVRDRVMALREEAAAATSHGGSSHLALTKLAESFKRN</sequence>
<dbReference type="FunFam" id="3.40.50.2000:FF:000020">
    <property type="entry name" value="Glycosyltransferase"/>
    <property type="match status" value="1"/>
</dbReference>
<dbReference type="Pfam" id="PF00201">
    <property type="entry name" value="UDPGT"/>
    <property type="match status" value="1"/>
</dbReference>
<dbReference type="PANTHER" id="PTHR48048">
    <property type="entry name" value="GLYCOSYLTRANSFERASE"/>
    <property type="match status" value="1"/>
</dbReference>
<dbReference type="AlphaFoldDB" id="A0A5C7IRG3"/>
<keyword evidence="3 4" id="KW-0808">Transferase</keyword>
<comment type="caution">
    <text evidence="6">The sequence shown here is derived from an EMBL/GenBank/DDBJ whole genome shotgun (WGS) entry which is preliminary data.</text>
</comment>
<dbReference type="PROSITE" id="PS00375">
    <property type="entry name" value="UDPGT"/>
    <property type="match status" value="1"/>
</dbReference>
<dbReference type="InterPro" id="IPR002213">
    <property type="entry name" value="UDP_glucos_trans"/>
</dbReference>
<keyword evidence="7" id="KW-1185">Reference proteome</keyword>
<organism evidence="6 7">
    <name type="scientific">Acer yangbiense</name>
    <dbReference type="NCBI Taxonomy" id="1000413"/>
    <lineage>
        <taxon>Eukaryota</taxon>
        <taxon>Viridiplantae</taxon>
        <taxon>Streptophyta</taxon>
        <taxon>Embryophyta</taxon>
        <taxon>Tracheophyta</taxon>
        <taxon>Spermatophyta</taxon>
        <taxon>Magnoliopsida</taxon>
        <taxon>eudicotyledons</taxon>
        <taxon>Gunneridae</taxon>
        <taxon>Pentapetalae</taxon>
        <taxon>rosids</taxon>
        <taxon>malvids</taxon>
        <taxon>Sapindales</taxon>
        <taxon>Sapindaceae</taxon>
        <taxon>Hippocastanoideae</taxon>
        <taxon>Acereae</taxon>
        <taxon>Acer</taxon>
    </lineage>
</organism>
<dbReference type="OrthoDB" id="5835829at2759"/>
<gene>
    <name evidence="6" type="ORF">EZV62_005971</name>
</gene>
<dbReference type="CDD" id="cd03784">
    <property type="entry name" value="GT1_Gtf-like"/>
    <property type="match status" value="1"/>
</dbReference>
<name>A0A5C7IRG3_9ROSI</name>
<evidence type="ECO:0000256" key="2">
    <source>
        <dbReference type="ARBA" id="ARBA00022676"/>
    </source>
</evidence>
<reference evidence="7" key="1">
    <citation type="journal article" date="2019" name="Gigascience">
        <title>De novo genome assembly of the endangered Acer yangbiense, a plant species with extremely small populations endemic to Yunnan Province, China.</title>
        <authorList>
            <person name="Yang J."/>
            <person name="Wariss H.M."/>
            <person name="Tao L."/>
            <person name="Zhang R."/>
            <person name="Yun Q."/>
            <person name="Hollingsworth P."/>
            <person name="Dao Z."/>
            <person name="Luo G."/>
            <person name="Guo H."/>
            <person name="Ma Y."/>
            <person name="Sun W."/>
        </authorList>
    </citation>
    <scope>NUCLEOTIDE SEQUENCE [LARGE SCALE GENOMIC DNA]</scope>
    <source>
        <strain evidence="7">cv. Malutang</strain>
    </source>
</reference>
<evidence type="ECO:0000313" key="6">
    <source>
        <dbReference type="EMBL" id="TXG71036.1"/>
    </source>
</evidence>
<keyword evidence="2 4" id="KW-0328">Glycosyltransferase</keyword>
<evidence type="ECO:0000256" key="3">
    <source>
        <dbReference type="ARBA" id="ARBA00022679"/>
    </source>
</evidence>
<evidence type="ECO:0000256" key="1">
    <source>
        <dbReference type="ARBA" id="ARBA00009995"/>
    </source>
</evidence>
<dbReference type="GO" id="GO:0035251">
    <property type="term" value="F:UDP-glucosyltransferase activity"/>
    <property type="evidence" value="ECO:0007669"/>
    <property type="project" value="InterPro"/>
</dbReference>
<evidence type="ECO:0000256" key="4">
    <source>
        <dbReference type="RuleBase" id="RU003718"/>
    </source>
</evidence>
<protein>
    <recommendedName>
        <fullName evidence="5">Glycosyltransferase</fullName>
        <ecNumber evidence="5">2.4.1.-</ecNumber>
    </recommendedName>
</protein>
<dbReference type="Gene3D" id="3.40.50.2000">
    <property type="entry name" value="Glycogen Phosphorylase B"/>
    <property type="match status" value="2"/>
</dbReference>
<dbReference type="EMBL" id="VAHF01000002">
    <property type="protein sequence ID" value="TXG71036.1"/>
    <property type="molecule type" value="Genomic_DNA"/>
</dbReference>
<dbReference type="PANTHER" id="PTHR48048:SF41">
    <property type="entry name" value="GLYCOSYLTRANSFERASE"/>
    <property type="match status" value="1"/>
</dbReference>
<dbReference type="InterPro" id="IPR035595">
    <property type="entry name" value="UDP_glycos_trans_CS"/>
</dbReference>
<evidence type="ECO:0000313" key="7">
    <source>
        <dbReference type="Proteomes" id="UP000323000"/>
    </source>
</evidence>
<comment type="similarity">
    <text evidence="1 4">Belongs to the UDP-glycosyltransferase family.</text>
</comment>
<dbReference type="Proteomes" id="UP000323000">
    <property type="component" value="Chromosome 2"/>
</dbReference>
<evidence type="ECO:0000256" key="5">
    <source>
        <dbReference type="RuleBase" id="RU362057"/>
    </source>
</evidence>
<dbReference type="InterPro" id="IPR050481">
    <property type="entry name" value="UDP-glycosyltransf_plant"/>
</dbReference>